<dbReference type="InterPro" id="IPR031303">
    <property type="entry name" value="C5_meth_CS"/>
</dbReference>
<dbReference type="Gene3D" id="3.90.120.10">
    <property type="entry name" value="DNA Methylase, subunit A, domain 2"/>
    <property type="match status" value="1"/>
</dbReference>
<organism evidence="4">
    <name type="scientific">marine metagenome</name>
    <dbReference type="NCBI Taxonomy" id="408172"/>
    <lineage>
        <taxon>unclassified sequences</taxon>
        <taxon>metagenomes</taxon>
        <taxon>ecological metagenomes</taxon>
    </lineage>
</organism>
<evidence type="ECO:0008006" key="5">
    <source>
        <dbReference type="Google" id="ProtNLM"/>
    </source>
</evidence>
<evidence type="ECO:0000256" key="2">
    <source>
        <dbReference type="ARBA" id="ARBA00022679"/>
    </source>
</evidence>
<proteinExistence type="predicted"/>
<dbReference type="EMBL" id="UINC01176795">
    <property type="protein sequence ID" value="SVD84091.1"/>
    <property type="molecule type" value="Genomic_DNA"/>
</dbReference>
<reference evidence="4" key="1">
    <citation type="submission" date="2018-05" db="EMBL/GenBank/DDBJ databases">
        <authorList>
            <person name="Lanie J.A."/>
            <person name="Ng W.-L."/>
            <person name="Kazmierczak K.M."/>
            <person name="Andrzejewski T.M."/>
            <person name="Davidsen T.M."/>
            <person name="Wayne K.J."/>
            <person name="Tettelin H."/>
            <person name="Glass J.I."/>
            <person name="Rusch D."/>
            <person name="Podicherti R."/>
            <person name="Tsui H.-C.T."/>
            <person name="Winkler M.E."/>
        </authorList>
    </citation>
    <scope>NUCLEOTIDE SEQUENCE</scope>
</reference>
<evidence type="ECO:0000256" key="1">
    <source>
        <dbReference type="ARBA" id="ARBA00022603"/>
    </source>
</evidence>
<dbReference type="SUPFAM" id="SSF53335">
    <property type="entry name" value="S-adenosyl-L-methionine-dependent methyltransferases"/>
    <property type="match status" value="1"/>
</dbReference>
<evidence type="ECO:0000256" key="3">
    <source>
        <dbReference type="ARBA" id="ARBA00022691"/>
    </source>
</evidence>
<keyword evidence="3" id="KW-0949">S-adenosyl-L-methionine</keyword>
<dbReference type="GO" id="GO:0008168">
    <property type="term" value="F:methyltransferase activity"/>
    <property type="evidence" value="ECO:0007669"/>
    <property type="project" value="UniProtKB-KW"/>
</dbReference>
<accession>A0A382YM38</accession>
<dbReference type="PROSITE" id="PS00095">
    <property type="entry name" value="C5_MTASE_2"/>
    <property type="match status" value="1"/>
</dbReference>
<feature type="non-terminal residue" evidence="4">
    <location>
        <position position="1"/>
    </location>
</feature>
<evidence type="ECO:0000313" key="4">
    <source>
        <dbReference type="EMBL" id="SVD84091.1"/>
    </source>
</evidence>
<keyword evidence="1" id="KW-0489">Methyltransferase</keyword>
<sequence length="153" mass="16965">FSFPEPTEEDVAIEDVLLPSGDPRLEKLFIHRPDTFISTDLPVGRDLRPLRVGTIGKGGQGERIYSVKGHAITLSAFGGGVGAKTGMYLVDGHPRRLHPEECRRVMSFPEGFKLHPNRNVSYKQFGNSVAVKVVRLIFEQVESLLRGKNRLAA</sequence>
<name>A0A382YM38_9ZZZZ</name>
<dbReference type="AlphaFoldDB" id="A0A382YM38"/>
<dbReference type="GO" id="GO:0032259">
    <property type="term" value="P:methylation"/>
    <property type="evidence" value="ECO:0007669"/>
    <property type="project" value="UniProtKB-KW"/>
</dbReference>
<dbReference type="InterPro" id="IPR029063">
    <property type="entry name" value="SAM-dependent_MTases_sf"/>
</dbReference>
<protein>
    <recommendedName>
        <fullName evidence="5">DNA (cytosine-5-)-methyltransferase</fullName>
    </recommendedName>
</protein>
<keyword evidence="2" id="KW-0808">Transferase</keyword>
<dbReference type="InterPro" id="IPR001525">
    <property type="entry name" value="C5_MeTfrase"/>
</dbReference>
<dbReference type="Pfam" id="PF00145">
    <property type="entry name" value="DNA_methylase"/>
    <property type="match status" value="1"/>
</dbReference>
<gene>
    <name evidence="4" type="ORF">METZ01_LOCUS436945</name>
</gene>